<accession>A0A382SFS7</accession>
<name>A0A382SFS7_9ZZZZ</name>
<feature type="non-terminal residue" evidence="1">
    <location>
        <position position="1"/>
    </location>
</feature>
<gene>
    <name evidence="1" type="ORF">METZ01_LOCUS360882</name>
</gene>
<protein>
    <submittedName>
        <fullName evidence="1">Uncharacterized protein</fullName>
    </submittedName>
</protein>
<reference evidence="1" key="1">
    <citation type="submission" date="2018-05" db="EMBL/GenBank/DDBJ databases">
        <authorList>
            <person name="Lanie J.A."/>
            <person name="Ng W.-L."/>
            <person name="Kazmierczak K.M."/>
            <person name="Andrzejewski T.M."/>
            <person name="Davidsen T.M."/>
            <person name="Wayne K.J."/>
            <person name="Tettelin H."/>
            <person name="Glass J.I."/>
            <person name="Rusch D."/>
            <person name="Podicherti R."/>
            <person name="Tsui H.-C.T."/>
            <person name="Winkler M.E."/>
        </authorList>
    </citation>
    <scope>NUCLEOTIDE SEQUENCE</scope>
</reference>
<dbReference type="AlphaFoldDB" id="A0A382SFS7"/>
<proteinExistence type="predicted"/>
<sequence length="82" mass="9901">FNRSKFIDLIQDYIVAMELSHNDGVEDQHQPLQPNGWYWDLILDFRFKNVYKILEYRNTPILEIVKNIHIIQEKFHAVSVSR</sequence>
<dbReference type="EMBL" id="UINC01128341">
    <property type="protein sequence ID" value="SVD08028.1"/>
    <property type="molecule type" value="Genomic_DNA"/>
</dbReference>
<organism evidence="1">
    <name type="scientific">marine metagenome</name>
    <dbReference type="NCBI Taxonomy" id="408172"/>
    <lineage>
        <taxon>unclassified sequences</taxon>
        <taxon>metagenomes</taxon>
        <taxon>ecological metagenomes</taxon>
    </lineage>
</organism>
<evidence type="ECO:0000313" key="1">
    <source>
        <dbReference type="EMBL" id="SVD08028.1"/>
    </source>
</evidence>